<name>B3RKN2_TRIAD</name>
<evidence type="ECO:0000313" key="5">
    <source>
        <dbReference type="EMBL" id="EDV29923.1"/>
    </source>
</evidence>
<dbReference type="OrthoDB" id="10262413at2759"/>
<feature type="coiled-coil region" evidence="4">
    <location>
        <begin position="384"/>
        <end position="427"/>
    </location>
</feature>
<dbReference type="InterPro" id="IPR027417">
    <property type="entry name" value="P-loop_NTPase"/>
</dbReference>
<gene>
    <name evidence="5" type="ORF">TRIADDRAFT_52831</name>
</gene>
<dbReference type="RefSeq" id="XP_002109125.1">
    <property type="nucleotide sequence ID" value="XM_002109089.1"/>
</dbReference>
<dbReference type="InterPro" id="IPR007858">
    <property type="entry name" value="Dpy-30_motif"/>
</dbReference>
<dbReference type="PANTHER" id="PTHR23359">
    <property type="entry name" value="NUCLEOTIDE KINASE"/>
    <property type="match status" value="1"/>
</dbReference>
<evidence type="ECO:0008006" key="7">
    <source>
        <dbReference type="Google" id="ProtNLM"/>
    </source>
</evidence>
<protein>
    <recommendedName>
        <fullName evidence="7">Adenylate kinase 7</fullName>
    </recommendedName>
</protein>
<keyword evidence="6" id="KW-1185">Reference proteome</keyword>
<dbReference type="CDD" id="cd01428">
    <property type="entry name" value="ADK"/>
    <property type="match status" value="1"/>
</dbReference>
<evidence type="ECO:0000256" key="1">
    <source>
        <dbReference type="ARBA" id="ARBA00022679"/>
    </source>
</evidence>
<dbReference type="CTD" id="6750339"/>
<sequence length="703" mass="80863">MAVRVFIDSVDSYAGKVVSKLISNSVPGATLADIDDASEGSQADYNRNESKENTYEVIGTLKVEGAKKPNWVKEIVSESKQEDLFSALKSCDIIVYNISEDPSLVDQASWAVSALHAEIESFTRMKTFICISNAMTWARTRPIDLDDPEVPFTEDDYRRRKPHQNYKAEISLEKLVVKLGKTNKELFSTFIIMSGMLYGCGESLFHYLFKAAWLNHPYLQCYGNGQNVIPTIHVKDLASIILNVMDGNPRVKYIIAVDDSQSTLEEIVRAVSINLGSGKVKNVTKEEAISDKNIEKADFDKLLVSLRMESTTAKDLNVEWVAETGLVDNIEGVIREYKEERKLFPLRMFVFGPPAVGKSTIVEQLCKHYKLHHIKMTEVIQDAISELERSAARADIENEDEEDDQRAQEDQELLEALQENREQNNGRYDDQFVVRFFRQKLKSMPCQNQGFIIDGYPKLYSQAQELFASEEDEDDTEENLPEYDASIMPEFIISLDASDDFLKNRVINLPEKEVHGSHNTEEGLKNKHYYTGLIRRLARYRAENTEDETVLNYFDELEIHPEHFDVTDDDSPKALNTVKAIIKLIGEPRNYGPTAEELEEIKRREEEERELREAQEKIEREEKEAREAEERAIRQTEWKQRLDEVRKQEKELIDTRSIPLRNYLMKHVMPTLSEGLIECCKSRPDDPVDFLAEYLLQNNPVID</sequence>
<dbReference type="Pfam" id="PF05186">
    <property type="entry name" value="Dpy-30"/>
    <property type="match status" value="1"/>
</dbReference>
<dbReference type="AlphaFoldDB" id="B3RKN2"/>
<evidence type="ECO:0000256" key="2">
    <source>
        <dbReference type="ARBA" id="ARBA00022741"/>
    </source>
</evidence>
<dbReference type="InterPro" id="IPR036291">
    <property type="entry name" value="NAD(P)-bd_dom_sf"/>
</dbReference>
<dbReference type="GeneID" id="6750339"/>
<feature type="coiled-coil region" evidence="4">
    <location>
        <begin position="594"/>
        <end position="635"/>
    </location>
</feature>
<dbReference type="InParanoid" id="B3RKN2"/>
<keyword evidence="4" id="KW-0175">Coiled coil</keyword>
<dbReference type="Proteomes" id="UP000009022">
    <property type="component" value="Unassembled WGS sequence"/>
</dbReference>
<dbReference type="PhylomeDB" id="B3RKN2"/>
<dbReference type="Gene3D" id="3.40.50.720">
    <property type="entry name" value="NAD(P)-binding Rossmann-like Domain"/>
    <property type="match status" value="1"/>
</dbReference>
<dbReference type="InterPro" id="IPR047499">
    <property type="entry name" value="DD_AK7"/>
</dbReference>
<dbReference type="CDD" id="cd22967">
    <property type="entry name" value="DD_AK7"/>
    <property type="match status" value="1"/>
</dbReference>
<evidence type="ECO:0000313" key="6">
    <source>
        <dbReference type="Proteomes" id="UP000009022"/>
    </source>
</evidence>
<dbReference type="SUPFAM" id="SSF51735">
    <property type="entry name" value="NAD(P)-binding Rossmann-fold domains"/>
    <property type="match status" value="1"/>
</dbReference>
<dbReference type="eggNOG" id="KOG3078">
    <property type="taxonomic scope" value="Eukaryota"/>
</dbReference>
<evidence type="ECO:0000256" key="4">
    <source>
        <dbReference type="SAM" id="Coils"/>
    </source>
</evidence>
<dbReference type="EMBL" id="DS985241">
    <property type="protein sequence ID" value="EDV29923.1"/>
    <property type="molecule type" value="Genomic_DNA"/>
</dbReference>
<dbReference type="InterPro" id="IPR000850">
    <property type="entry name" value="Adenylat/UMP-CMP_kin"/>
</dbReference>
<dbReference type="HOGENOM" id="CLU_015567_1_0_1"/>
<dbReference type="STRING" id="10228.B3RKN2"/>
<dbReference type="Gene3D" id="1.20.890.10">
    <property type="entry name" value="cAMP-dependent protein kinase regulatory subunit, dimerization-anchoring domain"/>
    <property type="match status" value="1"/>
</dbReference>
<dbReference type="Pfam" id="PF13207">
    <property type="entry name" value="AAA_17"/>
    <property type="match status" value="1"/>
</dbReference>
<keyword evidence="2" id="KW-0547">Nucleotide-binding</keyword>
<keyword evidence="1" id="KW-0808">Transferase</keyword>
<evidence type="ECO:0000256" key="3">
    <source>
        <dbReference type="ARBA" id="ARBA00022777"/>
    </source>
</evidence>
<dbReference type="GO" id="GO:0004017">
    <property type="term" value="F:AMP kinase activity"/>
    <property type="evidence" value="ECO:0000318"/>
    <property type="project" value="GO_Central"/>
</dbReference>
<organism evidence="5 6">
    <name type="scientific">Trichoplax adhaerens</name>
    <name type="common">Trichoplax reptans</name>
    <dbReference type="NCBI Taxonomy" id="10228"/>
    <lineage>
        <taxon>Eukaryota</taxon>
        <taxon>Metazoa</taxon>
        <taxon>Placozoa</taxon>
        <taxon>Uniplacotomia</taxon>
        <taxon>Trichoplacea</taxon>
        <taxon>Trichoplacidae</taxon>
        <taxon>Trichoplax</taxon>
    </lineage>
</organism>
<dbReference type="OMA" id="HAYVITP"/>
<dbReference type="GO" id="GO:0004550">
    <property type="term" value="F:nucleoside diphosphate kinase activity"/>
    <property type="evidence" value="ECO:0000318"/>
    <property type="project" value="GO_Central"/>
</dbReference>
<dbReference type="GO" id="GO:0005524">
    <property type="term" value="F:ATP binding"/>
    <property type="evidence" value="ECO:0007669"/>
    <property type="project" value="InterPro"/>
</dbReference>
<dbReference type="GO" id="GO:0005737">
    <property type="term" value="C:cytoplasm"/>
    <property type="evidence" value="ECO:0000318"/>
    <property type="project" value="GO_Central"/>
</dbReference>
<dbReference type="SUPFAM" id="SSF52540">
    <property type="entry name" value="P-loop containing nucleoside triphosphate hydrolases"/>
    <property type="match status" value="1"/>
</dbReference>
<dbReference type="KEGG" id="tad:TRIADDRAFT_52831"/>
<keyword evidence="3" id="KW-0418">Kinase</keyword>
<proteinExistence type="predicted"/>
<dbReference type="Gene3D" id="3.40.50.300">
    <property type="entry name" value="P-loop containing nucleotide triphosphate hydrolases"/>
    <property type="match status" value="1"/>
</dbReference>
<accession>B3RKN2</accession>
<reference evidence="5 6" key="1">
    <citation type="journal article" date="2008" name="Nature">
        <title>The Trichoplax genome and the nature of placozoans.</title>
        <authorList>
            <person name="Srivastava M."/>
            <person name="Begovic E."/>
            <person name="Chapman J."/>
            <person name="Putnam N.H."/>
            <person name="Hellsten U."/>
            <person name="Kawashima T."/>
            <person name="Kuo A."/>
            <person name="Mitros T."/>
            <person name="Salamov A."/>
            <person name="Carpenter M.L."/>
            <person name="Signorovitch A.Y."/>
            <person name="Moreno M.A."/>
            <person name="Kamm K."/>
            <person name="Grimwood J."/>
            <person name="Schmutz J."/>
            <person name="Shapiro H."/>
            <person name="Grigoriev I.V."/>
            <person name="Buss L.W."/>
            <person name="Schierwater B."/>
            <person name="Dellaporta S.L."/>
            <person name="Rokhsar D.S."/>
        </authorList>
    </citation>
    <scope>NUCLEOTIDE SEQUENCE [LARGE SCALE GENOMIC DNA]</scope>
    <source>
        <strain evidence="5 6">Grell-BS-1999</strain>
    </source>
</reference>